<keyword evidence="6" id="KW-0662">Pyridine nucleotide biosynthesis</keyword>
<keyword evidence="8 12" id="KW-0808">Transferase</keyword>
<dbReference type="Gene3D" id="3.90.1170.20">
    <property type="entry name" value="Quinolinate phosphoribosyl transferase, N-terminal domain"/>
    <property type="match status" value="1"/>
</dbReference>
<protein>
    <recommendedName>
        <fullName evidence="11">Probable nicotinate-nucleotide pyrophosphorylase [carboxylating]</fullName>
        <ecNumber evidence="5">2.4.2.19</ecNumber>
    </recommendedName>
    <alternativeName>
        <fullName evidence="9">Quinolinate phosphoribosyltransferase [decarboxylating]</fullName>
    </alternativeName>
</protein>
<dbReference type="InterPro" id="IPR036068">
    <property type="entry name" value="Nicotinate_pribotase-like_C"/>
</dbReference>
<dbReference type="Gene3D" id="3.20.20.70">
    <property type="entry name" value="Aldolase class I"/>
    <property type="match status" value="1"/>
</dbReference>
<dbReference type="AlphaFoldDB" id="A0A1V6CCC7"/>
<evidence type="ECO:0000256" key="5">
    <source>
        <dbReference type="ARBA" id="ARBA00011944"/>
    </source>
</evidence>
<gene>
    <name evidence="15" type="primary">nadC</name>
    <name evidence="15" type="ORF">BWX89_00533</name>
</gene>
<dbReference type="UniPathway" id="UPA00253">
    <property type="reaction ID" value="UER00331"/>
</dbReference>
<comment type="function">
    <text evidence="1">Involved in the catabolism of quinolinic acid (QA).</text>
</comment>
<accession>A0A1V6CCC7</accession>
<evidence type="ECO:0000256" key="3">
    <source>
        <dbReference type="ARBA" id="ARBA00009400"/>
    </source>
</evidence>
<dbReference type="GO" id="GO:0009435">
    <property type="term" value="P:NAD+ biosynthetic process"/>
    <property type="evidence" value="ECO:0007669"/>
    <property type="project" value="UniProtKB-UniPathway"/>
</dbReference>
<dbReference type="EC" id="2.4.2.19" evidence="5"/>
<evidence type="ECO:0000256" key="8">
    <source>
        <dbReference type="ARBA" id="ARBA00022679"/>
    </source>
</evidence>
<evidence type="ECO:0000259" key="14">
    <source>
        <dbReference type="Pfam" id="PF02749"/>
    </source>
</evidence>
<evidence type="ECO:0000256" key="2">
    <source>
        <dbReference type="ARBA" id="ARBA00004893"/>
    </source>
</evidence>
<comment type="pathway">
    <text evidence="2">Cofactor biosynthesis; NAD(+) biosynthesis; nicotinate D-ribonucleotide from quinolinate: step 1/1.</text>
</comment>
<dbReference type="InterPro" id="IPR013785">
    <property type="entry name" value="Aldolase_TIM"/>
</dbReference>
<dbReference type="EMBL" id="MWDQ01000040">
    <property type="protein sequence ID" value="OQB74454.1"/>
    <property type="molecule type" value="Genomic_DNA"/>
</dbReference>
<evidence type="ECO:0000259" key="13">
    <source>
        <dbReference type="Pfam" id="PF01729"/>
    </source>
</evidence>
<dbReference type="FunFam" id="3.20.20.70:FF:000030">
    <property type="entry name" value="Nicotinate-nucleotide pyrophosphorylase, carboxylating"/>
    <property type="match status" value="1"/>
</dbReference>
<dbReference type="PANTHER" id="PTHR32179:SF3">
    <property type="entry name" value="NICOTINATE-NUCLEOTIDE PYROPHOSPHORYLASE [CARBOXYLATING]"/>
    <property type="match status" value="1"/>
</dbReference>
<evidence type="ECO:0000313" key="15">
    <source>
        <dbReference type="EMBL" id="OQB74454.1"/>
    </source>
</evidence>
<proteinExistence type="inferred from homology"/>
<comment type="subunit">
    <text evidence="4">Hexamer formed by 3 homodimers.</text>
</comment>
<evidence type="ECO:0000256" key="10">
    <source>
        <dbReference type="ARBA" id="ARBA00047445"/>
    </source>
</evidence>
<dbReference type="Pfam" id="PF02749">
    <property type="entry name" value="QRPTase_N"/>
    <property type="match status" value="1"/>
</dbReference>
<dbReference type="PANTHER" id="PTHR32179">
    <property type="entry name" value="NICOTINATE-NUCLEOTIDE PYROPHOSPHORYLASE [CARBOXYLATING]"/>
    <property type="match status" value="1"/>
</dbReference>
<comment type="similarity">
    <text evidence="3 12">Belongs to the NadC/ModD family.</text>
</comment>
<sequence>MSLITEEVRKFLNEALFEDIGQSDITTETLFDNNFIISARLIVRQKCILAGLPFFKEVFRILDRNIEFCDFVSDGSVIKKNSIVCSVSGCLKPILAGERVALNIISHLSGIATITSRFVKETKGQFKVLDTRKTTPGLRIFEKYAVRMGGGYNHRMNLSEMILIKDNHINLWAYHRKIDRKSSIVELTLKAKSSSISKVEVEVESSEEAMVAANSGADILMFDNTGVDEIRKYLKISGKNRPKIEVSGGIKIKDIRKFLGLDIDFVSSGYITHSAPSIDFSLEISTSA</sequence>
<evidence type="ECO:0000256" key="9">
    <source>
        <dbReference type="ARBA" id="ARBA00033102"/>
    </source>
</evidence>
<evidence type="ECO:0000256" key="7">
    <source>
        <dbReference type="ARBA" id="ARBA00022676"/>
    </source>
</evidence>
<feature type="domain" description="Quinolinate phosphoribosyl transferase C-terminal" evidence="13">
    <location>
        <begin position="111"/>
        <end position="283"/>
    </location>
</feature>
<evidence type="ECO:0000256" key="6">
    <source>
        <dbReference type="ARBA" id="ARBA00022642"/>
    </source>
</evidence>
<name>A0A1V6CCC7_UNCT6</name>
<dbReference type="GO" id="GO:0005737">
    <property type="term" value="C:cytoplasm"/>
    <property type="evidence" value="ECO:0007669"/>
    <property type="project" value="TreeGrafter"/>
</dbReference>
<evidence type="ECO:0000256" key="4">
    <source>
        <dbReference type="ARBA" id="ARBA00011218"/>
    </source>
</evidence>
<dbReference type="Proteomes" id="UP000485562">
    <property type="component" value="Unassembled WGS sequence"/>
</dbReference>
<comment type="catalytic activity">
    <reaction evidence="10">
        <text>nicotinate beta-D-ribonucleotide + CO2 + diphosphate = quinolinate + 5-phospho-alpha-D-ribose 1-diphosphate + 2 H(+)</text>
        <dbReference type="Rhea" id="RHEA:12733"/>
        <dbReference type="ChEBI" id="CHEBI:15378"/>
        <dbReference type="ChEBI" id="CHEBI:16526"/>
        <dbReference type="ChEBI" id="CHEBI:29959"/>
        <dbReference type="ChEBI" id="CHEBI:33019"/>
        <dbReference type="ChEBI" id="CHEBI:57502"/>
        <dbReference type="ChEBI" id="CHEBI:58017"/>
        <dbReference type="EC" id="2.4.2.19"/>
    </reaction>
</comment>
<evidence type="ECO:0000256" key="12">
    <source>
        <dbReference type="PIRNR" id="PIRNR006250"/>
    </source>
</evidence>
<keyword evidence="7 12" id="KW-0328">Glycosyltransferase</keyword>
<organism evidence="15">
    <name type="scientific">candidate division TA06 bacterium ADurb.Bin131</name>
    <dbReference type="NCBI Taxonomy" id="1852827"/>
    <lineage>
        <taxon>Bacteria</taxon>
        <taxon>Bacteria division TA06</taxon>
    </lineage>
</organism>
<dbReference type="InterPro" id="IPR022412">
    <property type="entry name" value="Quinolinate_PRibosylTrfase_N"/>
</dbReference>
<dbReference type="FunFam" id="3.90.1170.20:FF:000001">
    <property type="entry name" value="Nicotinate-nucleotide diphosphorylase (Carboxylating)"/>
    <property type="match status" value="1"/>
</dbReference>
<reference evidence="15" key="1">
    <citation type="submission" date="2017-02" db="EMBL/GenBank/DDBJ databases">
        <title>Delving into the versatile metabolic prowess of the omnipresent phylum Bacteroidetes.</title>
        <authorList>
            <person name="Nobu M.K."/>
            <person name="Mei R."/>
            <person name="Narihiro T."/>
            <person name="Kuroda K."/>
            <person name="Liu W.-T."/>
        </authorList>
    </citation>
    <scope>NUCLEOTIDE SEQUENCE</scope>
    <source>
        <strain evidence="15">ADurb.Bin131</strain>
    </source>
</reference>
<dbReference type="Pfam" id="PF01729">
    <property type="entry name" value="QRPTase_C"/>
    <property type="match status" value="1"/>
</dbReference>
<evidence type="ECO:0000256" key="1">
    <source>
        <dbReference type="ARBA" id="ARBA00003237"/>
    </source>
</evidence>
<feature type="domain" description="Quinolinate phosphoribosyl transferase N-terminal" evidence="14">
    <location>
        <begin position="24"/>
        <end position="109"/>
    </location>
</feature>
<dbReference type="InterPro" id="IPR037128">
    <property type="entry name" value="Quinolinate_PRibosylTase_N_sf"/>
</dbReference>
<comment type="caution">
    <text evidence="15">The sequence shown here is derived from an EMBL/GenBank/DDBJ whole genome shotgun (WGS) entry which is preliminary data.</text>
</comment>
<dbReference type="InterPro" id="IPR002638">
    <property type="entry name" value="Quinolinate_PRibosylTrfase_C"/>
</dbReference>
<dbReference type="SUPFAM" id="SSF54675">
    <property type="entry name" value="Nicotinate/Quinolinate PRTase N-terminal domain-like"/>
    <property type="match status" value="1"/>
</dbReference>
<dbReference type="InterPro" id="IPR004393">
    <property type="entry name" value="NadC"/>
</dbReference>
<dbReference type="InterPro" id="IPR027277">
    <property type="entry name" value="NadC/ModD"/>
</dbReference>
<dbReference type="GO" id="GO:0034213">
    <property type="term" value="P:quinolinate catabolic process"/>
    <property type="evidence" value="ECO:0007669"/>
    <property type="project" value="TreeGrafter"/>
</dbReference>
<dbReference type="GO" id="GO:0004514">
    <property type="term" value="F:nicotinate-nucleotide diphosphorylase (carboxylating) activity"/>
    <property type="evidence" value="ECO:0007669"/>
    <property type="project" value="UniProtKB-EC"/>
</dbReference>
<dbReference type="PIRSF" id="PIRSF006250">
    <property type="entry name" value="NadC_ModD"/>
    <property type="match status" value="1"/>
</dbReference>
<dbReference type="CDD" id="cd01572">
    <property type="entry name" value="QPRTase"/>
    <property type="match status" value="1"/>
</dbReference>
<dbReference type="NCBIfam" id="TIGR00078">
    <property type="entry name" value="nadC"/>
    <property type="match status" value="1"/>
</dbReference>
<evidence type="ECO:0000256" key="11">
    <source>
        <dbReference type="ARBA" id="ARBA00069173"/>
    </source>
</evidence>
<dbReference type="SUPFAM" id="SSF51690">
    <property type="entry name" value="Nicotinate/Quinolinate PRTase C-terminal domain-like"/>
    <property type="match status" value="1"/>
</dbReference>